<reference evidence="1 2" key="1">
    <citation type="submission" date="2019-12" db="EMBL/GenBank/DDBJ databases">
        <authorList>
            <person name="Alioto T."/>
            <person name="Alioto T."/>
            <person name="Gomez Garrido J."/>
        </authorList>
    </citation>
    <scope>NUCLEOTIDE SEQUENCE [LARGE SCALE GENOMIC DNA]</scope>
</reference>
<evidence type="ECO:0000313" key="1">
    <source>
        <dbReference type="EMBL" id="CAA3017450.1"/>
    </source>
</evidence>
<comment type="caution">
    <text evidence="1">The sequence shown here is derived from an EMBL/GenBank/DDBJ whole genome shotgun (WGS) entry which is preliminary data.</text>
</comment>
<dbReference type="EMBL" id="CACTIH010007704">
    <property type="protein sequence ID" value="CAA3017450.1"/>
    <property type="molecule type" value="Genomic_DNA"/>
</dbReference>
<gene>
    <name evidence="1" type="ORF">OLEA9_A069809</name>
</gene>
<dbReference type="Proteomes" id="UP000594638">
    <property type="component" value="Unassembled WGS sequence"/>
</dbReference>
<name>A0A8S0UMW0_OLEEU</name>
<accession>A0A8S0UMW0</accession>
<proteinExistence type="predicted"/>
<evidence type="ECO:0000313" key="2">
    <source>
        <dbReference type="Proteomes" id="UP000594638"/>
    </source>
</evidence>
<organism evidence="1 2">
    <name type="scientific">Olea europaea subsp. europaea</name>
    <dbReference type="NCBI Taxonomy" id="158383"/>
    <lineage>
        <taxon>Eukaryota</taxon>
        <taxon>Viridiplantae</taxon>
        <taxon>Streptophyta</taxon>
        <taxon>Embryophyta</taxon>
        <taxon>Tracheophyta</taxon>
        <taxon>Spermatophyta</taxon>
        <taxon>Magnoliopsida</taxon>
        <taxon>eudicotyledons</taxon>
        <taxon>Gunneridae</taxon>
        <taxon>Pentapetalae</taxon>
        <taxon>asterids</taxon>
        <taxon>lamiids</taxon>
        <taxon>Lamiales</taxon>
        <taxon>Oleaceae</taxon>
        <taxon>Oleeae</taxon>
        <taxon>Olea</taxon>
    </lineage>
</organism>
<keyword evidence="2" id="KW-1185">Reference proteome</keyword>
<sequence>MSGEAGGRRIGFRNIDSYLLRFQKIKGKSSNLRLGAELLVTLRMEDDRSIDIVAAMAISLILEKRVSCGCGFIVEGKRKIWKNGYKGSDKRYDTRKKER</sequence>
<protein>
    <submittedName>
        <fullName evidence="1">Uncharacterized protein</fullName>
    </submittedName>
</protein>
<dbReference type="Gramene" id="OE9A069809T1">
    <property type="protein sequence ID" value="OE9A069809C1"/>
    <property type="gene ID" value="OE9A069809"/>
</dbReference>
<feature type="non-terminal residue" evidence="1">
    <location>
        <position position="99"/>
    </location>
</feature>
<dbReference type="AlphaFoldDB" id="A0A8S0UMW0"/>